<keyword evidence="3" id="KW-1185">Reference proteome</keyword>
<accession>A0A4Q7MB37</accession>
<dbReference type="Pfam" id="PF02469">
    <property type="entry name" value="Fasciclin"/>
    <property type="match status" value="2"/>
</dbReference>
<sequence length="331" mass="35923">MKLKKKIYFFSLLSILGMGSCVKENDEQLSNYDNNKINLVVADNFNLSAMSATLRRSGLDKPLQDGEGPFTLLAPSDLAFNNAGYGSALAVLGAKGDVIARIAQYHTMDGKYELSKLPYLFNQELRSRGGKMFATHWIKGNDTVLTINGSRVLASNIPASNGLIQVINQVLAPYTHDHLGDAIAAENDITLFSQALKTSGVLETINGTGPFTIFAPNNAAMKARGYQTVQQILGTDPLQLKALVDYHVVRDRRFIYDYILSTGSSNTTKQAMLNGNTVDIKLLADPQAPGSFNSISLRGIGNTTDVALVKRDVLTGNGVLHVINNTLRITQ</sequence>
<proteinExistence type="predicted"/>
<dbReference type="AlphaFoldDB" id="A0A4Q7MB37"/>
<evidence type="ECO:0000259" key="1">
    <source>
        <dbReference type="PROSITE" id="PS50213"/>
    </source>
</evidence>
<name>A0A4Q7MB37_9BACT</name>
<dbReference type="Proteomes" id="UP000293874">
    <property type="component" value="Unassembled WGS sequence"/>
</dbReference>
<dbReference type="SMART" id="SM00554">
    <property type="entry name" value="FAS1"/>
    <property type="match status" value="2"/>
</dbReference>
<feature type="domain" description="FAS1" evidence="1">
    <location>
        <begin position="34"/>
        <end position="171"/>
    </location>
</feature>
<organism evidence="2 3">
    <name type="scientific">Pseudobacter ginsenosidimutans</name>
    <dbReference type="NCBI Taxonomy" id="661488"/>
    <lineage>
        <taxon>Bacteria</taxon>
        <taxon>Pseudomonadati</taxon>
        <taxon>Bacteroidota</taxon>
        <taxon>Chitinophagia</taxon>
        <taxon>Chitinophagales</taxon>
        <taxon>Chitinophagaceae</taxon>
        <taxon>Pseudobacter</taxon>
    </lineage>
</organism>
<dbReference type="RefSeq" id="WP_130544503.1">
    <property type="nucleotide sequence ID" value="NZ_CP042431.1"/>
</dbReference>
<dbReference type="InterPro" id="IPR050904">
    <property type="entry name" value="Adhesion/Biosynth-related"/>
</dbReference>
<protein>
    <submittedName>
        <fullName evidence="2">Fasciclin domain-containing protein</fullName>
    </submittedName>
</protein>
<dbReference type="PROSITE" id="PS51257">
    <property type="entry name" value="PROKAR_LIPOPROTEIN"/>
    <property type="match status" value="1"/>
</dbReference>
<gene>
    <name evidence="2" type="ORF">EV199_6032</name>
</gene>
<reference evidence="2 3" key="1">
    <citation type="submission" date="2019-02" db="EMBL/GenBank/DDBJ databases">
        <title>Genomic Encyclopedia of Type Strains, Phase IV (KMG-IV): sequencing the most valuable type-strain genomes for metagenomic binning, comparative biology and taxonomic classification.</title>
        <authorList>
            <person name="Goeker M."/>
        </authorList>
    </citation>
    <scope>NUCLEOTIDE SEQUENCE [LARGE SCALE GENOMIC DNA]</scope>
    <source>
        <strain evidence="2 3">DSM 18116</strain>
    </source>
</reference>
<evidence type="ECO:0000313" key="2">
    <source>
        <dbReference type="EMBL" id="RZS63932.1"/>
    </source>
</evidence>
<dbReference type="PANTHER" id="PTHR10900">
    <property type="entry name" value="PERIOSTIN-RELATED"/>
    <property type="match status" value="1"/>
</dbReference>
<dbReference type="Gene3D" id="2.30.180.10">
    <property type="entry name" value="FAS1 domain"/>
    <property type="match status" value="2"/>
</dbReference>
<comment type="caution">
    <text evidence="2">The sequence shown here is derived from an EMBL/GenBank/DDBJ whole genome shotgun (WGS) entry which is preliminary data.</text>
</comment>
<dbReference type="GO" id="GO:0005615">
    <property type="term" value="C:extracellular space"/>
    <property type="evidence" value="ECO:0007669"/>
    <property type="project" value="TreeGrafter"/>
</dbReference>
<feature type="domain" description="FAS1" evidence="1">
    <location>
        <begin position="176"/>
        <end position="327"/>
    </location>
</feature>
<dbReference type="OrthoDB" id="1144324at2"/>
<dbReference type="EMBL" id="SGXA01000007">
    <property type="protein sequence ID" value="RZS63932.1"/>
    <property type="molecule type" value="Genomic_DNA"/>
</dbReference>
<dbReference type="PROSITE" id="PS50213">
    <property type="entry name" value="FAS1"/>
    <property type="match status" value="2"/>
</dbReference>
<dbReference type="InterPro" id="IPR000782">
    <property type="entry name" value="FAS1_domain"/>
</dbReference>
<evidence type="ECO:0000313" key="3">
    <source>
        <dbReference type="Proteomes" id="UP000293874"/>
    </source>
</evidence>
<dbReference type="PANTHER" id="PTHR10900:SF77">
    <property type="entry name" value="FI19380P1"/>
    <property type="match status" value="1"/>
</dbReference>
<dbReference type="InterPro" id="IPR036378">
    <property type="entry name" value="FAS1_dom_sf"/>
</dbReference>
<dbReference type="SUPFAM" id="SSF82153">
    <property type="entry name" value="FAS1 domain"/>
    <property type="match status" value="2"/>
</dbReference>